<dbReference type="Proteomes" id="UP001500984">
    <property type="component" value="Unassembled WGS sequence"/>
</dbReference>
<dbReference type="EMBL" id="BAAAPZ010000015">
    <property type="protein sequence ID" value="GAA2102587.1"/>
    <property type="molecule type" value="Genomic_DNA"/>
</dbReference>
<keyword evidence="1" id="KW-0812">Transmembrane</keyword>
<keyword evidence="3" id="KW-1185">Reference proteome</keyword>
<protein>
    <recommendedName>
        <fullName evidence="4">Holin-like toxin</fullName>
    </recommendedName>
</protein>
<accession>A0ABN2X0T3</accession>
<evidence type="ECO:0000256" key="1">
    <source>
        <dbReference type="SAM" id="Phobius"/>
    </source>
</evidence>
<gene>
    <name evidence="2" type="ORF">GCM10009823_26060</name>
</gene>
<proteinExistence type="predicted"/>
<evidence type="ECO:0008006" key="4">
    <source>
        <dbReference type="Google" id="ProtNLM"/>
    </source>
</evidence>
<organism evidence="2 3">
    <name type="scientific">Brevibacterium salitolerans</name>
    <dbReference type="NCBI Taxonomy" id="1403566"/>
    <lineage>
        <taxon>Bacteria</taxon>
        <taxon>Bacillati</taxon>
        <taxon>Actinomycetota</taxon>
        <taxon>Actinomycetes</taxon>
        <taxon>Micrococcales</taxon>
        <taxon>Brevibacteriaceae</taxon>
        <taxon>Brevibacterium</taxon>
    </lineage>
</organism>
<comment type="caution">
    <text evidence="2">The sequence shown here is derived from an EMBL/GenBank/DDBJ whole genome shotgun (WGS) entry which is preliminary data.</text>
</comment>
<keyword evidence="1" id="KW-0472">Membrane</keyword>
<name>A0ABN2X0T3_9MICO</name>
<feature type="transmembrane region" description="Helical" evidence="1">
    <location>
        <begin position="6"/>
        <end position="32"/>
    </location>
</feature>
<keyword evidence="1" id="KW-1133">Transmembrane helix</keyword>
<reference evidence="2 3" key="1">
    <citation type="journal article" date="2019" name="Int. J. Syst. Evol. Microbiol.">
        <title>The Global Catalogue of Microorganisms (GCM) 10K type strain sequencing project: providing services to taxonomists for standard genome sequencing and annotation.</title>
        <authorList>
            <consortium name="The Broad Institute Genomics Platform"/>
            <consortium name="The Broad Institute Genome Sequencing Center for Infectious Disease"/>
            <person name="Wu L."/>
            <person name="Ma J."/>
        </authorList>
    </citation>
    <scope>NUCLEOTIDE SEQUENCE [LARGE SCALE GENOMIC DNA]</scope>
    <source>
        <strain evidence="2 3">JCM 15900</strain>
    </source>
</reference>
<evidence type="ECO:0000313" key="2">
    <source>
        <dbReference type="EMBL" id="GAA2102587.1"/>
    </source>
</evidence>
<sequence length="40" mass="4343">MTRMDYSGLVIFFETLVVLAGLGALAVAAKVVTNLFKVKR</sequence>
<evidence type="ECO:0000313" key="3">
    <source>
        <dbReference type="Proteomes" id="UP001500984"/>
    </source>
</evidence>